<reference evidence="3" key="1">
    <citation type="submission" date="2018-02" db="EMBL/GenBank/DDBJ databases">
        <title>Genome sequencing of Solimonas sp. HR-BB.</title>
        <authorList>
            <person name="Lee Y."/>
            <person name="Jeon C.O."/>
        </authorList>
    </citation>
    <scope>NUCLEOTIDE SEQUENCE [LARGE SCALE GENOMIC DNA]</scope>
    <source>
        <strain evidence="3">HR-U</strain>
    </source>
</reference>
<accession>A0A2S7INB4</accession>
<feature type="transmembrane region" description="Helical" evidence="1">
    <location>
        <begin position="508"/>
        <end position="529"/>
    </location>
</feature>
<keyword evidence="1" id="KW-0472">Membrane</keyword>
<sequence>MSNEDFNKILAIGSNLSPLEFSEDTFYETLELLEKKFSYPKITFNNCIFKRDFKLSRCNFNTILIFKECVFEEQFITIDCNFNDPTHILDSKPYSISFLDCKNINSIKMKGVIEGDPKLRIRKSFLLFRGINIENCNVDFIEITDAFIPRFGLDITKSKIQKRILIGNVNSEIKFSETDFEDNVNISSSLITKLHILSSSIKKNLFTEQCVITDRLSIVRSKIMEDGKISLLNLNREENFLSASFTINHSTFANFTISKNLFLLIKNWEKLSTWQGFKKYDYIELKELNISKCNIEESIYIHGMTFSDILFKINKIEIQSSPNLKGQLNLSYLRCNSVSINGDNLSCYFLLRNIQFSTLELNSFFNFNKFQIIACQPLLDSEVRIINSSLGQTQFFSLNFALLKHVKIVNSIINEIIAINVTWFKKEQLITDYNTIDEEFKNKREVYRQLKYASEKQLDRIQSLKFLELEMENFKNELECSESNLEDKIIMFSNSLNNYGQSWIKPCIYILCLTLIFWFLIIITGYYNFNISYIFSKLDKNSIERNFGNNFKNYITMLNPLYKLDIFKNNFENGILVNIIEFFHKGLLSFFLFQAITAFRKFVKQ</sequence>
<dbReference type="EMBL" id="PTRA01000001">
    <property type="protein sequence ID" value="PQA59146.1"/>
    <property type="molecule type" value="Genomic_DNA"/>
</dbReference>
<evidence type="ECO:0000313" key="2">
    <source>
        <dbReference type="EMBL" id="PQA59146.1"/>
    </source>
</evidence>
<keyword evidence="1" id="KW-0812">Transmembrane</keyword>
<keyword evidence="1" id="KW-1133">Transmembrane helix</keyword>
<evidence type="ECO:0000256" key="1">
    <source>
        <dbReference type="SAM" id="Phobius"/>
    </source>
</evidence>
<dbReference type="AlphaFoldDB" id="A0A2S7INB4"/>
<dbReference type="RefSeq" id="WP_104710418.1">
    <property type="nucleotide sequence ID" value="NZ_PTRA01000001.1"/>
</dbReference>
<comment type="caution">
    <text evidence="2">The sequence shown here is derived from an EMBL/GenBank/DDBJ whole genome shotgun (WGS) entry which is preliminary data.</text>
</comment>
<name>A0A2S7INB4_9BACT</name>
<dbReference type="Proteomes" id="UP000239590">
    <property type="component" value="Unassembled WGS sequence"/>
</dbReference>
<dbReference type="OrthoDB" id="965965at2"/>
<keyword evidence="3" id="KW-1185">Reference proteome</keyword>
<proteinExistence type="predicted"/>
<protein>
    <submittedName>
        <fullName evidence="2">Uncharacterized protein</fullName>
    </submittedName>
</protein>
<gene>
    <name evidence="2" type="ORF">C5O19_05685</name>
</gene>
<evidence type="ECO:0000313" key="3">
    <source>
        <dbReference type="Proteomes" id="UP000239590"/>
    </source>
</evidence>
<organism evidence="2 3">
    <name type="scientific">Siphonobacter curvatus</name>
    <dbReference type="NCBI Taxonomy" id="2094562"/>
    <lineage>
        <taxon>Bacteria</taxon>
        <taxon>Pseudomonadati</taxon>
        <taxon>Bacteroidota</taxon>
        <taxon>Cytophagia</taxon>
        <taxon>Cytophagales</taxon>
        <taxon>Cytophagaceae</taxon>
        <taxon>Siphonobacter</taxon>
    </lineage>
</organism>